<evidence type="ECO:0000256" key="2">
    <source>
        <dbReference type="ARBA" id="ARBA00004814"/>
    </source>
</evidence>
<evidence type="ECO:0000313" key="11">
    <source>
        <dbReference type="EnsemblPlants" id="AUR62007779-RA:cds"/>
    </source>
</evidence>
<evidence type="ECO:0000256" key="3">
    <source>
        <dbReference type="ARBA" id="ARBA00009183"/>
    </source>
</evidence>
<accession>A0A803L7E0</accession>
<evidence type="ECO:0000256" key="9">
    <source>
        <dbReference type="ARBA" id="ARBA00047707"/>
    </source>
</evidence>
<dbReference type="AlphaFoldDB" id="A0A803L7E0"/>
<dbReference type="PANTHER" id="PTHR43539">
    <property type="entry name" value="FLAVIN-BINDING MONOOXYGENASE-LIKE PROTEIN (AFU_ORTHOLOGUE AFUA_4G09220)"/>
    <property type="match status" value="1"/>
</dbReference>
<dbReference type="InterPro" id="IPR036188">
    <property type="entry name" value="FAD/NAD-bd_sf"/>
</dbReference>
<evidence type="ECO:0000256" key="5">
    <source>
        <dbReference type="ARBA" id="ARBA00022827"/>
    </source>
</evidence>
<dbReference type="PANTHER" id="PTHR43539:SF9">
    <property type="entry name" value="INDOLE-3-PYRUVATE MONOOXYGENASE YUCCA11-RELATED"/>
    <property type="match status" value="1"/>
</dbReference>
<dbReference type="Gene3D" id="3.50.50.60">
    <property type="entry name" value="FAD/NAD(P)-binding domain"/>
    <property type="match status" value="2"/>
</dbReference>
<comment type="similarity">
    <text evidence="3 10">Belongs to the FMO family.</text>
</comment>
<keyword evidence="7 10" id="KW-0560">Oxidoreductase</keyword>
<keyword evidence="5 10" id="KW-0274">FAD</keyword>
<reference evidence="11" key="2">
    <citation type="submission" date="2021-03" db="UniProtKB">
        <authorList>
            <consortium name="EnsemblPlants"/>
        </authorList>
    </citation>
    <scope>IDENTIFICATION</scope>
</reference>
<dbReference type="InterPro" id="IPR050982">
    <property type="entry name" value="Auxin_biosynth/cation_transpt"/>
</dbReference>
<dbReference type="SUPFAM" id="SSF51905">
    <property type="entry name" value="FAD/NAD(P)-binding domain"/>
    <property type="match status" value="1"/>
</dbReference>
<evidence type="ECO:0000256" key="8">
    <source>
        <dbReference type="ARBA" id="ARBA00023070"/>
    </source>
</evidence>
<dbReference type="GO" id="GO:0050661">
    <property type="term" value="F:NADP binding"/>
    <property type="evidence" value="ECO:0007669"/>
    <property type="project" value="InterPro"/>
</dbReference>
<evidence type="ECO:0000256" key="7">
    <source>
        <dbReference type="ARBA" id="ARBA00023002"/>
    </source>
</evidence>
<dbReference type="EC" id="1.-.-.-" evidence="10"/>
<dbReference type="Proteomes" id="UP000596660">
    <property type="component" value="Unplaced"/>
</dbReference>
<name>A0A803L7E0_CHEQI</name>
<comment type="cofactor">
    <cofactor evidence="1 10">
        <name>FAD</name>
        <dbReference type="ChEBI" id="CHEBI:57692"/>
    </cofactor>
</comment>
<dbReference type="Pfam" id="PF00743">
    <property type="entry name" value="FMO-like"/>
    <property type="match status" value="1"/>
</dbReference>
<dbReference type="EnsemblPlants" id="AUR62007779-RA">
    <property type="protein sequence ID" value="AUR62007779-RA:cds"/>
    <property type="gene ID" value="AUR62007779"/>
</dbReference>
<evidence type="ECO:0000256" key="1">
    <source>
        <dbReference type="ARBA" id="ARBA00001974"/>
    </source>
</evidence>
<dbReference type="Gramene" id="AUR62007779-RA">
    <property type="protein sequence ID" value="AUR62007779-RA:cds"/>
    <property type="gene ID" value="AUR62007779"/>
</dbReference>
<keyword evidence="8" id="KW-0073">Auxin biosynthesis</keyword>
<protein>
    <recommendedName>
        <fullName evidence="10">Flavin-containing monooxygenase</fullName>
        <ecNumber evidence="10">1.-.-.-</ecNumber>
    </recommendedName>
</protein>
<dbReference type="GO" id="GO:0004499">
    <property type="term" value="F:N,N-dimethylaniline monooxygenase activity"/>
    <property type="evidence" value="ECO:0007669"/>
    <property type="project" value="InterPro"/>
</dbReference>
<keyword evidence="4 10" id="KW-0285">Flavoprotein</keyword>
<sequence>MSKNDFIEYIDDYVFDFDIRPRYFHSVESASFDEAKGKWVVEAKDTFVKTSKLFVVSFLVVATGENGKGYIPNIPGLKDFKGDVLHSSEYKSGREFQDKDVLVVHVVAREMIFVGMHLLKYFSLSTVDALVTLASNLKYGDLSKYGIYRPNEGPMLLKATKGRIPVIDVGTIAKIQSGEIKVLPRIERINKSKVIIEDKVELSFDAIIFATGFKSTACEWLTDYDFILKNDGFPKNRFPNHWKGKNKLYCAGLSRMGLQGVSKDAIDIVNDIEMVLRTMVPEDI</sequence>
<dbReference type="GO" id="GO:0050660">
    <property type="term" value="F:flavin adenine dinucleotide binding"/>
    <property type="evidence" value="ECO:0007669"/>
    <property type="project" value="InterPro"/>
</dbReference>
<evidence type="ECO:0000256" key="6">
    <source>
        <dbReference type="ARBA" id="ARBA00022857"/>
    </source>
</evidence>
<reference evidence="11" key="1">
    <citation type="journal article" date="2017" name="Nature">
        <title>The genome of Chenopodium quinoa.</title>
        <authorList>
            <person name="Jarvis D.E."/>
            <person name="Ho Y.S."/>
            <person name="Lightfoot D.J."/>
            <person name="Schmoeckel S.M."/>
            <person name="Li B."/>
            <person name="Borm T.J.A."/>
            <person name="Ohyanagi H."/>
            <person name="Mineta K."/>
            <person name="Michell C.T."/>
            <person name="Saber N."/>
            <person name="Kharbatia N.M."/>
            <person name="Rupper R.R."/>
            <person name="Sharp A.R."/>
            <person name="Dally N."/>
            <person name="Boughton B.A."/>
            <person name="Woo Y.H."/>
            <person name="Gao G."/>
            <person name="Schijlen E.G.W.M."/>
            <person name="Guo X."/>
            <person name="Momin A.A."/>
            <person name="Negrao S."/>
            <person name="Al-Babili S."/>
            <person name="Gehring C."/>
            <person name="Roessner U."/>
            <person name="Jung C."/>
            <person name="Murphy K."/>
            <person name="Arold S.T."/>
            <person name="Gojobori T."/>
            <person name="van der Linden C.G."/>
            <person name="van Loo E.N."/>
            <person name="Jellen E.N."/>
            <person name="Maughan P.J."/>
            <person name="Tester M."/>
        </authorList>
    </citation>
    <scope>NUCLEOTIDE SEQUENCE [LARGE SCALE GENOMIC DNA]</scope>
    <source>
        <strain evidence="11">cv. PI 614886</strain>
    </source>
</reference>
<dbReference type="OMA" id="CWSIVAM"/>
<comment type="pathway">
    <text evidence="2">Plant hormone metabolism; auxin biosynthesis.</text>
</comment>
<dbReference type="GO" id="GO:0009851">
    <property type="term" value="P:auxin biosynthetic process"/>
    <property type="evidence" value="ECO:0007669"/>
    <property type="project" value="UniProtKB-KW"/>
</dbReference>
<evidence type="ECO:0000256" key="10">
    <source>
        <dbReference type="RuleBase" id="RU361177"/>
    </source>
</evidence>
<keyword evidence="10" id="KW-0503">Monooxygenase</keyword>
<evidence type="ECO:0000256" key="4">
    <source>
        <dbReference type="ARBA" id="ARBA00022630"/>
    </source>
</evidence>
<organism evidence="11 12">
    <name type="scientific">Chenopodium quinoa</name>
    <name type="common">Quinoa</name>
    <dbReference type="NCBI Taxonomy" id="63459"/>
    <lineage>
        <taxon>Eukaryota</taxon>
        <taxon>Viridiplantae</taxon>
        <taxon>Streptophyta</taxon>
        <taxon>Embryophyta</taxon>
        <taxon>Tracheophyta</taxon>
        <taxon>Spermatophyta</taxon>
        <taxon>Magnoliopsida</taxon>
        <taxon>eudicotyledons</taxon>
        <taxon>Gunneridae</taxon>
        <taxon>Pentapetalae</taxon>
        <taxon>Caryophyllales</taxon>
        <taxon>Chenopodiaceae</taxon>
        <taxon>Chenopodioideae</taxon>
        <taxon>Atripliceae</taxon>
        <taxon>Chenopodium</taxon>
    </lineage>
</organism>
<comment type="catalytic activity">
    <reaction evidence="9">
        <text>indole-3-pyruvate + NADPH + O2 + H(+) = (indol-3-yl)acetate + CO2 + NADP(+) + H2O</text>
        <dbReference type="Rhea" id="RHEA:34331"/>
        <dbReference type="ChEBI" id="CHEBI:15377"/>
        <dbReference type="ChEBI" id="CHEBI:15378"/>
        <dbReference type="ChEBI" id="CHEBI:15379"/>
        <dbReference type="ChEBI" id="CHEBI:16526"/>
        <dbReference type="ChEBI" id="CHEBI:17640"/>
        <dbReference type="ChEBI" id="CHEBI:30854"/>
        <dbReference type="ChEBI" id="CHEBI:57783"/>
        <dbReference type="ChEBI" id="CHEBI:58349"/>
        <dbReference type="EC" id="1.14.13.168"/>
    </reaction>
</comment>
<dbReference type="InterPro" id="IPR020946">
    <property type="entry name" value="Flavin_mOase-like"/>
</dbReference>
<dbReference type="GO" id="GO:0103075">
    <property type="term" value="F:indole-3-pyruvate monooxygenase activity"/>
    <property type="evidence" value="ECO:0007669"/>
    <property type="project" value="UniProtKB-EC"/>
</dbReference>
<evidence type="ECO:0000313" key="12">
    <source>
        <dbReference type="Proteomes" id="UP000596660"/>
    </source>
</evidence>
<keyword evidence="6" id="KW-0521">NADP</keyword>
<keyword evidence="12" id="KW-1185">Reference proteome</keyword>
<proteinExistence type="inferred from homology"/>